<accession>A0A1I0PNF6</accession>
<evidence type="ECO:0008006" key="5">
    <source>
        <dbReference type="Google" id="ProtNLM"/>
    </source>
</evidence>
<dbReference type="AlphaFoldDB" id="A0A1I0PNF6"/>
<organism evidence="3 4">
    <name type="scientific">Chitinophaga arvensicola</name>
    <dbReference type="NCBI Taxonomy" id="29529"/>
    <lineage>
        <taxon>Bacteria</taxon>
        <taxon>Pseudomonadati</taxon>
        <taxon>Bacteroidota</taxon>
        <taxon>Chitinophagia</taxon>
        <taxon>Chitinophagales</taxon>
        <taxon>Chitinophagaceae</taxon>
        <taxon>Chitinophaga</taxon>
    </lineage>
</organism>
<reference evidence="4" key="1">
    <citation type="submission" date="2016-10" db="EMBL/GenBank/DDBJ databases">
        <authorList>
            <person name="Varghese N."/>
            <person name="Submissions S."/>
        </authorList>
    </citation>
    <scope>NUCLEOTIDE SEQUENCE [LARGE SCALE GENOMIC DNA]</scope>
    <source>
        <strain evidence="4">DSM 3695</strain>
    </source>
</reference>
<evidence type="ECO:0000256" key="2">
    <source>
        <dbReference type="SAM" id="SignalP"/>
    </source>
</evidence>
<proteinExistence type="predicted"/>
<dbReference type="EMBL" id="FOJG01000001">
    <property type="protein sequence ID" value="SEW15957.1"/>
    <property type="molecule type" value="Genomic_DNA"/>
</dbReference>
<name>A0A1I0PNF6_9BACT</name>
<keyword evidence="2" id="KW-0732">Signal</keyword>
<dbReference type="OrthoDB" id="793529at2"/>
<feature type="coiled-coil region" evidence="1">
    <location>
        <begin position="43"/>
        <end position="70"/>
    </location>
</feature>
<dbReference type="RefSeq" id="WP_089891080.1">
    <property type="nucleotide sequence ID" value="NZ_FOJG01000001.1"/>
</dbReference>
<protein>
    <recommendedName>
        <fullName evidence="5">Conjugal transfer protein TraI</fullName>
    </recommendedName>
</protein>
<dbReference type="Proteomes" id="UP000199310">
    <property type="component" value="Unassembled WGS sequence"/>
</dbReference>
<gene>
    <name evidence="3" type="ORF">SAMN04488122_0885</name>
</gene>
<dbReference type="STRING" id="29529.SAMN04488122_0885"/>
<feature type="signal peptide" evidence="2">
    <location>
        <begin position="1"/>
        <end position="25"/>
    </location>
</feature>
<keyword evidence="1" id="KW-0175">Coiled coil</keyword>
<sequence>MKHFVIKILLVAMFSVIAVPCSVSATPITVIITTVVKKVIRAMDLAIQRLQTETIKLQNLQKALENTLSKLKLKEIYDWSQKQKELFGGYYDELYKVKSAIAYYQRVRDVVNMQVQVAQEYKRAISFFTTSKGYTPNEIKYMLDVYTGILEVSLQNIDQLYTIINSFKTQMSDAKRLEMIHHVNTDVQENLSDLRAFTNENVVMGMQRIKSKSEIETLKSLYNLSQ</sequence>
<evidence type="ECO:0000313" key="3">
    <source>
        <dbReference type="EMBL" id="SEW15957.1"/>
    </source>
</evidence>
<evidence type="ECO:0000256" key="1">
    <source>
        <dbReference type="SAM" id="Coils"/>
    </source>
</evidence>
<feature type="chain" id="PRO_5011629260" description="Conjugal transfer protein TraI" evidence="2">
    <location>
        <begin position="26"/>
        <end position="226"/>
    </location>
</feature>
<keyword evidence="4" id="KW-1185">Reference proteome</keyword>
<evidence type="ECO:0000313" key="4">
    <source>
        <dbReference type="Proteomes" id="UP000199310"/>
    </source>
</evidence>